<evidence type="ECO:0000256" key="4">
    <source>
        <dbReference type="ARBA" id="ARBA00022475"/>
    </source>
</evidence>
<evidence type="ECO:0000256" key="3">
    <source>
        <dbReference type="ARBA" id="ARBA00022448"/>
    </source>
</evidence>
<dbReference type="Gene3D" id="3.90.70.10">
    <property type="entry name" value="Cysteine proteinases"/>
    <property type="match status" value="1"/>
</dbReference>
<evidence type="ECO:0000256" key="9">
    <source>
        <dbReference type="ARBA" id="ARBA00023136"/>
    </source>
</evidence>
<feature type="domain" description="Peptidase C39" evidence="14">
    <location>
        <begin position="30"/>
        <end position="151"/>
    </location>
</feature>
<keyword evidence="3" id="KW-0813">Transport</keyword>
<dbReference type="FunFam" id="1.20.1560.10:FF:000056">
    <property type="entry name" value="Alpha-hemolysin translocation ATP-binding protein HlyB"/>
    <property type="match status" value="1"/>
</dbReference>
<dbReference type="Pfam" id="PF00664">
    <property type="entry name" value="ABC_membrane"/>
    <property type="match status" value="1"/>
</dbReference>
<dbReference type="InterPro" id="IPR003593">
    <property type="entry name" value="AAA+_ATPase"/>
</dbReference>
<keyword evidence="16" id="KW-1185">Reference proteome</keyword>
<evidence type="ECO:0000259" key="12">
    <source>
        <dbReference type="PROSITE" id="PS50893"/>
    </source>
</evidence>
<evidence type="ECO:0000256" key="6">
    <source>
        <dbReference type="ARBA" id="ARBA00022741"/>
    </source>
</evidence>
<dbReference type="Pfam" id="PF03412">
    <property type="entry name" value="Peptidase_C39"/>
    <property type="match status" value="1"/>
</dbReference>
<evidence type="ECO:0000313" key="15">
    <source>
        <dbReference type="EMBL" id="CAA0125002.1"/>
    </source>
</evidence>
<dbReference type="GO" id="GO:0030256">
    <property type="term" value="C:type I protein secretion system complex"/>
    <property type="evidence" value="ECO:0007669"/>
    <property type="project" value="InterPro"/>
</dbReference>
<keyword evidence="7 15" id="KW-0067">ATP-binding</keyword>
<dbReference type="EMBL" id="CACSIO010000061">
    <property type="protein sequence ID" value="CAA0125002.1"/>
    <property type="molecule type" value="Genomic_DNA"/>
</dbReference>
<dbReference type="Gene3D" id="1.20.1560.10">
    <property type="entry name" value="ABC transporter type 1, transmembrane domain"/>
    <property type="match status" value="1"/>
</dbReference>
<dbReference type="GO" id="GO:0008233">
    <property type="term" value="F:peptidase activity"/>
    <property type="evidence" value="ECO:0007669"/>
    <property type="project" value="InterPro"/>
</dbReference>
<dbReference type="InterPro" id="IPR027417">
    <property type="entry name" value="P-loop_NTPase"/>
</dbReference>
<feature type="transmembrane region" description="Helical" evidence="11">
    <location>
        <begin position="290"/>
        <end position="315"/>
    </location>
</feature>
<dbReference type="SMART" id="SM00382">
    <property type="entry name" value="AAA"/>
    <property type="match status" value="1"/>
</dbReference>
<dbReference type="CDD" id="cd18588">
    <property type="entry name" value="ABC_6TM_CyaB_HlyB_like"/>
    <property type="match status" value="1"/>
</dbReference>
<dbReference type="InterPro" id="IPR010132">
    <property type="entry name" value="ATPase_T1SS_HlyB"/>
</dbReference>
<evidence type="ECO:0000313" key="16">
    <source>
        <dbReference type="Proteomes" id="UP000441399"/>
    </source>
</evidence>
<evidence type="ECO:0000259" key="13">
    <source>
        <dbReference type="PROSITE" id="PS50929"/>
    </source>
</evidence>
<comment type="similarity">
    <text evidence="2">Belongs to the ABC transporter superfamily. Protein-1 exporter (TC 3.A.1.109) family.</text>
</comment>
<dbReference type="SUPFAM" id="SSF52540">
    <property type="entry name" value="P-loop containing nucleoside triphosphate hydrolases"/>
    <property type="match status" value="1"/>
</dbReference>
<feature type="transmembrane region" description="Helical" evidence="11">
    <location>
        <begin position="217"/>
        <end position="237"/>
    </location>
</feature>
<evidence type="ECO:0000256" key="2">
    <source>
        <dbReference type="ARBA" id="ARBA00006025"/>
    </source>
</evidence>
<keyword evidence="4" id="KW-1003">Cell membrane</keyword>
<dbReference type="Proteomes" id="UP000441399">
    <property type="component" value="Unassembled WGS sequence"/>
</dbReference>
<dbReference type="PROSITE" id="PS50990">
    <property type="entry name" value="PEPTIDASE_C39"/>
    <property type="match status" value="1"/>
</dbReference>
<feature type="domain" description="ABC transporter" evidence="12">
    <location>
        <begin position="496"/>
        <end position="731"/>
    </location>
</feature>
<evidence type="ECO:0000256" key="11">
    <source>
        <dbReference type="SAM" id="Phobius"/>
    </source>
</evidence>
<keyword evidence="5 11" id="KW-0812">Transmembrane</keyword>
<dbReference type="PROSITE" id="PS50929">
    <property type="entry name" value="ABC_TM1F"/>
    <property type="match status" value="1"/>
</dbReference>
<evidence type="ECO:0000259" key="14">
    <source>
        <dbReference type="PROSITE" id="PS50990"/>
    </source>
</evidence>
<dbReference type="GO" id="GO:0005886">
    <property type="term" value="C:plasma membrane"/>
    <property type="evidence" value="ECO:0007669"/>
    <property type="project" value="UniProtKB-SubCell"/>
</dbReference>
<feature type="domain" description="ABC transmembrane type-1" evidence="13">
    <location>
        <begin position="183"/>
        <end position="462"/>
    </location>
</feature>
<evidence type="ECO:0000256" key="7">
    <source>
        <dbReference type="ARBA" id="ARBA00022840"/>
    </source>
</evidence>
<dbReference type="SUPFAM" id="SSF90123">
    <property type="entry name" value="ABC transporter transmembrane region"/>
    <property type="match status" value="1"/>
</dbReference>
<dbReference type="FunFam" id="3.40.50.300:FF:000221">
    <property type="entry name" value="Multidrug ABC transporter ATP-binding protein"/>
    <property type="match status" value="1"/>
</dbReference>
<dbReference type="PANTHER" id="PTHR24221:SF647">
    <property type="entry name" value="BLL6336 PROTEIN"/>
    <property type="match status" value="1"/>
</dbReference>
<protein>
    <submittedName>
        <fullName evidence="15">Toxin RTX-I translocation ATP-binding protein</fullName>
    </submittedName>
</protein>
<evidence type="ECO:0000256" key="1">
    <source>
        <dbReference type="ARBA" id="ARBA00004651"/>
    </source>
</evidence>
<organism evidence="15 16">
    <name type="scientific">BD1-7 clade bacterium</name>
    <dbReference type="NCBI Taxonomy" id="2029982"/>
    <lineage>
        <taxon>Bacteria</taxon>
        <taxon>Pseudomonadati</taxon>
        <taxon>Pseudomonadota</taxon>
        <taxon>Gammaproteobacteria</taxon>
        <taxon>Cellvibrionales</taxon>
        <taxon>Spongiibacteraceae</taxon>
        <taxon>BD1-7 clade</taxon>
    </lineage>
</organism>
<evidence type="ECO:0000256" key="10">
    <source>
        <dbReference type="SAM" id="MobiDB-lite"/>
    </source>
</evidence>
<dbReference type="InterPro" id="IPR039421">
    <property type="entry name" value="Type_1_exporter"/>
</dbReference>
<dbReference type="PANTHER" id="PTHR24221">
    <property type="entry name" value="ATP-BINDING CASSETTE SUB-FAMILY B"/>
    <property type="match status" value="1"/>
</dbReference>
<dbReference type="InterPro" id="IPR003439">
    <property type="entry name" value="ABC_transporter-like_ATP-bd"/>
</dbReference>
<keyword evidence="6" id="KW-0547">Nucleotide-binding</keyword>
<dbReference type="PROSITE" id="PS50893">
    <property type="entry name" value="ABC_TRANSPORTER_2"/>
    <property type="match status" value="1"/>
</dbReference>
<dbReference type="GO" id="GO:0006508">
    <property type="term" value="P:proteolysis"/>
    <property type="evidence" value="ECO:0007669"/>
    <property type="project" value="InterPro"/>
</dbReference>
<dbReference type="InterPro" id="IPR011527">
    <property type="entry name" value="ABC1_TM_dom"/>
</dbReference>
<feature type="transmembrane region" description="Helical" evidence="11">
    <location>
        <begin position="183"/>
        <end position="205"/>
    </location>
</feature>
<name>A0A5S9R0B3_9GAMM</name>
<sequence length="764" mass="84686">MADIDATADGMQELPGQEPLQEGGSDGTENAESEFDSGLACFILMLKFLRIPADPEQFKHNLGKGRAPVNAGDILLLSKRIKVKAKKTKVKLDKLINTPLPSIAQDHDGRFFLLAKVNETDALIHRPDEQSPTKLSLEELDELWTGELILMTSRSQLPGSGQSFDVTWFIPALMKYRKMLGEVLIAAFMLQMFALITPLFFQVVIDKVLVHKSLSTLEVMVIGMATISLFEVMVGGIRTYIFSHTANRVDVELGAKLFRHLLALPLAYFGSRSVGQSVARVRELENIRQFLTSSSVTLMIDTFFTIVFFIVMYIYSPTLTLIVAMSLPFYLLISVFVTPMLRTRLDEKFKRGAENQSFLVESVTGVETLKAMALEPQMQRHWEQLLASYVSAGFKANMLGNFGSQAVQFVNKITTVLVLFIGANLVIANDLSVGQLVAFNMLAGRVAMPILRLSQLWQDFQQMRISVERLGDILNTPTEPQYSPDRANPPQIEGRIAFEDIIFRYRADGPEILKKVSLEIEPGEVIGIVGPSGSGKSTLAKLVQRLYVPEAGRVMVDGVDLALVDPAWLRRQIGVVLQENILFKRTVRENITLSDPTRSMEDIVHAAKLAGAHEFILKLPEGYDTLIDERGGNLSGGQRQRMAIARALITDPRILIFDEATSALDAESEEIIQNNLASISQGRTVMIIAHRLSAICNADRIITVEDGEITEEGTHYQLLEKGGRYAELWKKQMGTRGIKVDDSGVPQNDTGAENGDFDAAPDLA</sequence>
<reference evidence="15 16" key="1">
    <citation type="submission" date="2019-11" db="EMBL/GenBank/DDBJ databases">
        <authorList>
            <person name="Holert J."/>
        </authorList>
    </citation>
    <scope>NUCLEOTIDE SEQUENCE [LARGE SCALE GENOMIC DNA]</scope>
    <source>
        <strain evidence="15">SB11_3</strain>
    </source>
</reference>
<keyword evidence="9 11" id="KW-0472">Membrane</keyword>
<dbReference type="GO" id="GO:0034040">
    <property type="term" value="F:ATPase-coupled lipid transmembrane transporter activity"/>
    <property type="evidence" value="ECO:0007669"/>
    <property type="project" value="TreeGrafter"/>
</dbReference>
<accession>A0A5S9R0B3</accession>
<dbReference type="GO" id="GO:0005524">
    <property type="term" value="F:ATP binding"/>
    <property type="evidence" value="ECO:0007669"/>
    <property type="project" value="UniProtKB-KW"/>
</dbReference>
<proteinExistence type="inferred from homology"/>
<dbReference type="Gene3D" id="3.40.50.300">
    <property type="entry name" value="P-loop containing nucleotide triphosphate hydrolases"/>
    <property type="match status" value="1"/>
</dbReference>
<dbReference type="GO" id="GO:0140359">
    <property type="term" value="F:ABC-type transporter activity"/>
    <property type="evidence" value="ECO:0007669"/>
    <property type="project" value="InterPro"/>
</dbReference>
<dbReference type="AlphaFoldDB" id="A0A5S9R0B3"/>
<feature type="region of interest" description="Disordered" evidence="10">
    <location>
        <begin position="1"/>
        <end position="32"/>
    </location>
</feature>
<dbReference type="Pfam" id="PF00005">
    <property type="entry name" value="ABC_tran"/>
    <property type="match status" value="1"/>
</dbReference>
<evidence type="ECO:0000256" key="8">
    <source>
        <dbReference type="ARBA" id="ARBA00022989"/>
    </source>
</evidence>
<evidence type="ECO:0000256" key="5">
    <source>
        <dbReference type="ARBA" id="ARBA00022692"/>
    </source>
</evidence>
<comment type="subcellular location">
    <subcellularLocation>
        <location evidence="1">Cell membrane</location>
        <topology evidence="1">Multi-pass membrane protein</topology>
    </subcellularLocation>
</comment>
<dbReference type="GO" id="GO:0016887">
    <property type="term" value="F:ATP hydrolysis activity"/>
    <property type="evidence" value="ECO:0007669"/>
    <property type="project" value="InterPro"/>
</dbReference>
<gene>
    <name evidence="15" type="primary">apxIB_2</name>
    <name evidence="15" type="ORF">OPDIPICF_03307</name>
</gene>
<dbReference type="InterPro" id="IPR017871">
    <property type="entry name" value="ABC_transporter-like_CS"/>
</dbReference>
<feature type="transmembrane region" description="Helical" evidence="11">
    <location>
        <begin position="409"/>
        <end position="427"/>
    </location>
</feature>
<dbReference type="InterPro" id="IPR005074">
    <property type="entry name" value="Peptidase_C39"/>
</dbReference>
<keyword evidence="8 11" id="KW-1133">Transmembrane helix</keyword>
<feature type="region of interest" description="Disordered" evidence="10">
    <location>
        <begin position="739"/>
        <end position="764"/>
    </location>
</feature>
<dbReference type="NCBIfam" id="TIGR01846">
    <property type="entry name" value="type_I_sec_HlyB"/>
    <property type="match status" value="1"/>
</dbReference>
<dbReference type="GO" id="GO:0030253">
    <property type="term" value="P:protein secretion by the type I secretion system"/>
    <property type="evidence" value="ECO:0007669"/>
    <property type="project" value="InterPro"/>
</dbReference>
<feature type="transmembrane region" description="Helical" evidence="11">
    <location>
        <begin position="321"/>
        <end position="341"/>
    </location>
</feature>
<dbReference type="PROSITE" id="PS00211">
    <property type="entry name" value="ABC_TRANSPORTER_1"/>
    <property type="match status" value="1"/>
</dbReference>
<dbReference type="InterPro" id="IPR036640">
    <property type="entry name" value="ABC1_TM_sf"/>
</dbReference>